<reference evidence="1 2" key="1">
    <citation type="journal article" date="2024" name="Nat. Commun.">
        <title>Phylogenomics reveals the evolutionary origins of lichenization in chlorophyte algae.</title>
        <authorList>
            <person name="Puginier C."/>
            <person name="Libourel C."/>
            <person name="Otte J."/>
            <person name="Skaloud P."/>
            <person name="Haon M."/>
            <person name="Grisel S."/>
            <person name="Petersen M."/>
            <person name="Berrin J.G."/>
            <person name="Delaux P.M."/>
            <person name="Dal Grande F."/>
            <person name="Keller J."/>
        </authorList>
    </citation>
    <scope>NUCLEOTIDE SEQUENCE [LARGE SCALE GENOMIC DNA]</scope>
    <source>
        <strain evidence="1 2">SAG 216-7</strain>
    </source>
</reference>
<proteinExistence type="predicted"/>
<keyword evidence="2" id="KW-1185">Reference proteome</keyword>
<gene>
    <name evidence="1" type="ORF">WJX75_001602</name>
</gene>
<evidence type="ECO:0000313" key="2">
    <source>
        <dbReference type="Proteomes" id="UP001491310"/>
    </source>
</evidence>
<comment type="caution">
    <text evidence="1">The sequence shown here is derived from an EMBL/GenBank/DDBJ whole genome shotgun (WGS) entry which is preliminary data.</text>
</comment>
<dbReference type="Proteomes" id="UP001491310">
    <property type="component" value="Unassembled WGS sequence"/>
</dbReference>
<dbReference type="EMBL" id="JALJOT010000002">
    <property type="protein sequence ID" value="KAK9917180.1"/>
    <property type="molecule type" value="Genomic_DNA"/>
</dbReference>
<evidence type="ECO:0000313" key="1">
    <source>
        <dbReference type="EMBL" id="KAK9917180.1"/>
    </source>
</evidence>
<accession>A0ABR2YZJ8</accession>
<organism evidence="1 2">
    <name type="scientific">Coccomyxa subellipsoidea</name>
    <dbReference type="NCBI Taxonomy" id="248742"/>
    <lineage>
        <taxon>Eukaryota</taxon>
        <taxon>Viridiplantae</taxon>
        <taxon>Chlorophyta</taxon>
        <taxon>core chlorophytes</taxon>
        <taxon>Trebouxiophyceae</taxon>
        <taxon>Trebouxiophyceae incertae sedis</taxon>
        <taxon>Coccomyxaceae</taxon>
        <taxon>Coccomyxa</taxon>
    </lineage>
</organism>
<name>A0ABR2YZJ8_9CHLO</name>
<sequence>MYKACVLQEHNWQRWERETIWTDENKARLVQLFAAKELGMDKDMLSYRLRQLTLLLPDLSGRVASMKPALLADILRDPVTVAERCVGLRDGLPFANVSRLVAGEPALLLEEVGVVVKRVQSLAKVLEIDERRAQELATQEPRFLDVEGVSEVLEEMERLMPKANPKTVLLRDPSWLMRVERGVKRLGQG</sequence>
<protein>
    <submittedName>
        <fullName evidence="1">Uncharacterized protein</fullName>
    </submittedName>
</protein>